<evidence type="ECO:0000256" key="5">
    <source>
        <dbReference type="SAM" id="Coils"/>
    </source>
</evidence>
<proteinExistence type="predicted"/>
<dbReference type="CDD" id="cd18011">
    <property type="entry name" value="DEXDc_RapA"/>
    <property type="match status" value="1"/>
</dbReference>
<dbReference type="InterPro" id="IPR057342">
    <property type="entry name" value="DEXDc_RapA"/>
</dbReference>
<dbReference type="Proteomes" id="UP000032309">
    <property type="component" value="Unassembled WGS sequence"/>
</dbReference>
<dbReference type="GO" id="GO:0004386">
    <property type="term" value="F:helicase activity"/>
    <property type="evidence" value="ECO:0007669"/>
    <property type="project" value="UniProtKB-KW"/>
</dbReference>
<keyword evidence="1" id="KW-0547">Nucleotide-binding</keyword>
<evidence type="ECO:0000313" key="8">
    <source>
        <dbReference type="EMBL" id="GAN32580.1"/>
    </source>
</evidence>
<dbReference type="SUPFAM" id="SSF52540">
    <property type="entry name" value="P-loop containing nucleoside triphosphate hydrolases"/>
    <property type="match status" value="2"/>
</dbReference>
<keyword evidence="5" id="KW-0175">Coiled coil</keyword>
<evidence type="ECO:0000313" key="9">
    <source>
        <dbReference type="Proteomes" id="UP000032309"/>
    </source>
</evidence>
<dbReference type="InterPro" id="IPR027417">
    <property type="entry name" value="P-loop_NTPase"/>
</dbReference>
<keyword evidence="2" id="KW-0378">Hydrolase</keyword>
<evidence type="ECO:0000256" key="4">
    <source>
        <dbReference type="ARBA" id="ARBA00022840"/>
    </source>
</evidence>
<keyword evidence="9" id="KW-1185">Reference proteome</keyword>
<evidence type="ECO:0000259" key="7">
    <source>
        <dbReference type="PROSITE" id="PS51194"/>
    </source>
</evidence>
<dbReference type="Pfam" id="PF00176">
    <property type="entry name" value="SNF2-rel_dom"/>
    <property type="match status" value="1"/>
</dbReference>
<dbReference type="CDD" id="cd18793">
    <property type="entry name" value="SF2_C_SNF"/>
    <property type="match status" value="1"/>
</dbReference>
<evidence type="ECO:0000256" key="3">
    <source>
        <dbReference type="ARBA" id="ARBA00022806"/>
    </source>
</evidence>
<dbReference type="EMBL" id="BAFN01000001">
    <property type="protein sequence ID" value="GAN32580.1"/>
    <property type="molecule type" value="Genomic_DNA"/>
</dbReference>
<gene>
    <name evidence="8" type="ORF">BROSI_A1095</name>
</gene>
<dbReference type="InterPro" id="IPR049730">
    <property type="entry name" value="SNF2/RAD54-like_C"/>
</dbReference>
<dbReference type="PROSITE" id="PS51192">
    <property type="entry name" value="HELICASE_ATP_BIND_1"/>
    <property type="match status" value="1"/>
</dbReference>
<feature type="domain" description="Helicase C-terminal" evidence="7">
    <location>
        <begin position="480"/>
        <end position="638"/>
    </location>
</feature>
<reference evidence="9" key="1">
    <citation type="journal article" date="2015" name="Genome Announc.">
        <title>Draft Genome Sequence of an Anaerobic Ammonium-Oxidizing Bacterium, "Candidatus Brocadia sinica".</title>
        <authorList>
            <person name="Oshiki M."/>
            <person name="Shinyako-Hata K."/>
            <person name="Satoh H."/>
            <person name="Okabe S."/>
        </authorList>
    </citation>
    <scope>NUCLEOTIDE SEQUENCE [LARGE SCALE GENOMIC DNA]</scope>
    <source>
        <strain evidence="9">JPN1</strain>
    </source>
</reference>
<evidence type="ECO:0000256" key="1">
    <source>
        <dbReference type="ARBA" id="ARBA00022741"/>
    </source>
</evidence>
<organism evidence="8 9">
    <name type="scientific">Candidatus Brocadia sinica JPN1</name>
    <dbReference type="NCBI Taxonomy" id="1197129"/>
    <lineage>
        <taxon>Bacteria</taxon>
        <taxon>Pseudomonadati</taxon>
        <taxon>Planctomycetota</taxon>
        <taxon>Candidatus Brocadiia</taxon>
        <taxon>Candidatus Brocadiales</taxon>
        <taxon>Candidatus Brocadiaceae</taxon>
        <taxon>Candidatus Brocadia</taxon>
    </lineage>
</organism>
<evidence type="ECO:0000259" key="6">
    <source>
        <dbReference type="PROSITE" id="PS51192"/>
    </source>
</evidence>
<dbReference type="Pfam" id="PF13020">
    <property type="entry name" value="NOV_C"/>
    <property type="match status" value="1"/>
</dbReference>
<feature type="domain" description="Helicase ATP-binding" evidence="6">
    <location>
        <begin position="115"/>
        <end position="283"/>
    </location>
</feature>
<protein>
    <submittedName>
        <fullName evidence="8">Helicase domain-containing protein</fullName>
    </submittedName>
</protein>
<dbReference type="PANTHER" id="PTHR45766">
    <property type="entry name" value="DNA ANNEALING HELICASE AND ENDONUCLEASE ZRANB3 FAMILY MEMBER"/>
    <property type="match status" value="1"/>
</dbReference>
<keyword evidence="3 8" id="KW-0347">Helicase</keyword>
<dbReference type="InterPro" id="IPR024975">
    <property type="entry name" value="NOV_C"/>
</dbReference>
<dbReference type="Pfam" id="PF00271">
    <property type="entry name" value="Helicase_C"/>
    <property type="match status" value="1"/>
</dbReference>
<keyword evidence="4" id="KW-0067">ATP-binding</keyword>
<dbReference type="InterPro" id="IPR000330">
    <property type="entry name" value="SNF2_N"/>
</dbReference>
<dbReference type="Gene3D" id="3.40.50.10810">
    <property type="entry name" value="Tandem AAA-ATPase domain"/>
    <property type="match status" value="1"/>
</dbReference>
<feature type="coiled-coil region" evidence="5">
    <location>
        <begin position="938"/>
        <end position="976"/>
    </location>
</feature>
<accession>A0ABQ0JV44</accession>
<dbReference type="SMART" id="SM00490">
    <property type="entry name" value="HELICc"/>
    <property type="match status" value="1"/>
</dbReference>
<dbReference type="InterPro" id="IPR001650">
    <property type="entry name" value="Helicase_C-like"/>
</dbReference>
<dbReference type="RefSeq" id="WP_052562721.1">
    <property type="nucleotide sequence ID" value="NZ_BAFN01000001.1"/>
</dbReference>
<name>A0ABQ0JV44_9BACT</name>
<sequence length="1145" mass="131432">MSANQPIHEGQVLTSALFSEPMRVETVKASGTDSWIIGLVGIQSEQFRRVTLNCQDIKTLTILDSKFSYKGDGALLRLGLQAYSLGIAYEFDPYFGLSISRVDPLPHQLEAVYDYLLKLARVRFLLADDAGAGKTIMAGLLIKELKLRGLIERILIVCPANLTFQWQRELKEKFDEKFLALKGQDIREQFGVNQWLEQKTVLTSLDLAKRTEILPGLQQVHWDLVIIDESHRMSWTPPARKTARYALGELLRDQSDHIMLLTATPHKGDPVNFSLFLQLLDKDAYADVKSIREAMTRRRAPFYLRRTKEAMVYFPERRSDGTWAAKKIFTRRIPHTVDFQIDGQEFELYRDITRFVKQQSTQAAAQGDDPRARAIGFLMSLYQRRLASSTYAIRHSLENRTRRLKEGLKRAQELTRMSPPELPSPEELEEMEEGERERLEEILEAITLAGNAEQIHKEIEELHSLALKAKAVEDAEAEAKLFRLKELLHKEGFFDHPEKRLLIFTEFKDTLDYLMARFKTWGFRVGCIHGSMRSGSRDEPGTRLYAEQQFKEGNIQILVATEAAGEGINLQCCNVLFNYDIPWNPNRLEQRMGRIHRYGQQENCLIFNFVATNTIEGRVLQRLLEKLQEIRDALDDDAVFNVVGEILPAAHIEKVLRDYYAGRLGDEDLEDRLLKNVDEAQFRAICQNALEGLASKKLNLEMLIERRARAQECRVVPETIARFLREASEYVPLHLKFVPTIPHAFEPGKTPAVLRRYETHSNWKLPYLANKYPLSSTDRETAENNKLEWVTPGHPLFEAVRRHICFLAQDSFAKGACFYSLKHDTPSRLDFYRARIVDGLGQVIHERLFVIEMKENGDLHLQEPSLLGNLIPADAPEGLPAVASVPESLAWLNEHALMPFLEETRSGRIAEVERIAAHIELSLTELLQKADEEIGKAASDMEQKVHGAEGRLAQAEARHAEILNRRENRRQELERQKSLSLQAVERITSVLILPHPEREAPEVRRLRPDFEVEAAAMQVVLEYEKSQNRQVFDVHEKNLGYDITSLDLNSGELRLIEVKGIGSSTGQILLTPNERRVAEDRRDCYWLYVVTDCNTKPQLQEPIKDPARFEWREVTKVAHYYLSVDALKQPMQVREESHPFGEKKG</sequence>
<evidence type="ECO:0000256" key="2">
    <source>
        <dbReference type="ARBA" id="ARBA00022801"/>
    </source>
</evidence>
<dbReference type="Gene3D" id="3.40.50.300">
    <property type="entry name" value="P-loop containing nucleotide triphosphate hydrolases"/>
    <property type="match status" value="1"/>
</dbReference>
<dbReference type="SMART" id="SM00487">
    <property type="entry name" value="DEXDc"/>
    <property type="match status" value="1"/>
</dbReference>
<dbReference type="PANTHER" id="PTHR45766:SF6">
    <property type="entry name" value="SWI_SNF-RELATED MATRIX-ASSOCIATED ACTIN-DEPENDENT REGULATOR OF CHROMATIN SUBFAMILY A-LIKE PROTEIN 1"/>
    <property type="match status" value="1"/>
</dbReference>
<dbReference type="InterPro" id="IPR038718">
    <property type="entry name" value="SNF2-like_sf"/>
</dbReference>
<dbReference type="PROSITE" id="PS51194">
    <property type="entry name" value="HELICASE_CTER"/>
    <property type="match status" value="1"/>
</dbReference>
<comment type="caution">
    <text evidence="8">The sequence shown here is derived from an EMBL/GenBank/DDBJ whole genome shotgun (WGS) entry which is preliminary data.</text>
</comment>
<dbReference type="InterPro" id="IPR014001">
    <property type="entry name" value="Helicase_ATP-bd"/>
</dbReference>